<name>A0AAV5C691_ELECO</name>
<feature type="region of interest" description="Disordered" evidence="1">
    <location>
        <begin position="1"/>
        <end position="36"/>
    </location>
</feature>
<evidence type="ECO:0000313" key="2">
    <source>
        <dbReference type="EMBL" id="GJM93679.1"/>
    </source>
</evidence>
<keyword evidence="3" id="KW-1185">Reference proteome</keyword>
<reference evidence="2" key="1">
    <citation type="journal article" date="2018" name="DNA Res.">
        <title>Multiple hybrid de novo genome assembly of finger millet, an orphan allotetraploid crop.</title>
        <authorList>
            <person name="Hatakeyama M."/>
            <person name="Aluri S."/>
            <person name="Balachadran M.T."/>
            <person name="Sivarajan S.R."/>
            <person name="Patrignani A."/>
            <person name="Gruter S."/>
            <person name="Poveda L."/>
            <person name="Shimizu-Inatsugi R."/>
            <person name="Baeten J."/>
            <person name="Francoijs K.J."/>
            <person name="Nataraja K.N."/>
            <person name="Reddy Y.A.N."/>
            <person name="Phadnis S."/>
            <person name="Ravikumar R.L."/>
            <person name="Schlapbach R."/>
            <person name="Sreeman S.M."/>
            <person name="Shimizu K.K."/>
        </authorList>
    </citation>
    <scope>NUCLEOTIDE SEQUENCE</scope>
</reference>
<accession>A0AAV5C691</accession>
<sequence length="69" mass="7599">MLSASDGTSASSAVMEFQRKSGARARMASRNRTDDIGRRMASLMSVLRKPASMKMLTSRSSRMAKQEVE</sequence>
<proteinExistence type="predicted"/>
<protein>
    <submittedName>
        <fullName evidence="2">Uncharacterized protein</fullName>
    </submittedName>
</protein>
<dbReference type="EMBL" id="BQKI01000004">
    <property type="protein sequence ID" value="GJM93679.1"/>
    <property type="molecule type" value="Genomic_DNA"/>
</dbReference>
<organism evidence="2 3">
    <name type="scientific">Eleusine coracana subsp. coracana</name>
    <dbReference type="NCBI Taxonomy" id="191504"/>
    <lineage>
        <taxon>Eukaryota</taxon>
        <taxon>Viridiplantae</taxon>
        <taxon>Streptophyta</taxon>
        <taxon>Embryophyta</taxon>
        <taxon>Tracheophyta</taxon>
        <taxon>Spermatophyta</taxon>
        <taxon>Magnoliopsida</taxon>
        <taxon>Liliopsida</taxon>
        <taxon>Poales</taxon>
        <taxon>Poaceae</taxon>
        <taxon>PACMAD clade</taxon>
        <taxon>Chloridoideae</taxon>
        <taxon>Cynodonteae</taxon>
        <taxon>Eleusininae</taxon>
        <taxon>Eleusine</taxon>
    </lineage>
</organism>
<gene>
    <name evidence="2" type="primary">ga10261</name>
    <name evidence="2" type="ORF">PR202_ga10261</name>
</gene>
<evidence type="ECO:0000313" key="3">
    <source>
        <dbReference type="Proteomes" id="UP001054889"/>
    </source>
</evidence>
<dbReference type="Proteomes" id="UP001054889">
    <property type="component" value="Unassembled WGS sequence"/>
</dbReference>
<evidence type="ECO:0000256" key="1">
    <source>
        <dbReference type="SAM" id="MobiDB-lite"/>
    </source>
</evidence>
<dbReference type="AlphaFoldDB" id="A0AAV5C691"/>
<feature type="compositionally biased region" description="Polar residues" evidence="1">
    <location>
        <begin position="1"/>
        <end position="12"/>
    </location>
</feature>
<reference evidence="2" key="2">
    <citation type="submission" date="2021-12" db="EMBL/GenBank/DDBJ databases">
        <title>Resequencing data analysis of finger millet.</title>
        <authorList>
            <person name="Hatakeyama M."/>
            <person name="Aluri S."/>
            <person name="Balachadran M.T."/>
            <person name="Sivarajan S.R."/>
            <person name="Poveda L."/>
            <person name="Shimizu-Inatsugi R."/>
            <person name="Schlapbach R."/>
            <person name="Sreeman S.M."/>
            <person name="Shimizu K.K."/>
        </authorList>
    </citation>
    <scope>NUCLEOTIDE SEQUENCE</scope>
</reference>
<comment type="caution">
    <text evidence="2">The sequence shown here is derived from an EMBL/GenBank/DDBJ whole genome shotgun (WGS) entry which is preliminary data.</text>
</comment>